<gene>
    <name evidence="2" type="ORF">QBC42DRAFT_331329</name>
</gene>
<evidence type="ECO:0000256" key="1">
    <source>
        <dbReference type="SAM" id="MobiDB-lite"/>
    </source>
</evidence>
<keyword evidence="3" id="KW-1185">Reference proteome</keyword>
<dbReference type="AlphaFoldDB" id="A0AAV9HJ55"/>
<reference evidence="2" key="2">
    <citation type="submission" date="2023-06" db="EMBL/GenBank/DDBJ databases">
        <authorList>
            <consortium name="Lawrence Berkeley National Laboratory"/>
            <person name="Mondo S.J."/>
            <person name="Hensen N."/>
            <person name="Bonometti L."/>
            <person name="Westerberg I."/>
            <person name="Brannstrom I.O."/>
            <person name="Guillou S."/>
            <person name="Cros-Aarteil S."/>
            <person name="Calhoun S."/>
            <person name="Haridas S."/>
            <person name="Kuo A."/>
            <person name="Pangilinan J."/>
            <person name="Riley R."/>
            <person name="Labutti K."/>
            <person name="Andreopoulos B."/>
            <person name="Lipzen A."/>
            <person name="Chen C."/>
            <person name="Yanf M."/>
            <person name="Daum C."/>
            <person name="Ng V."/>
            <person name="Clum A."/>
            <person name="Steindorff A."/>
            <person name="Ohm R."/>
            <person name="Martin F."/>
            <person name="Silar P."/>
            <person name="Natvig D."/>
            <person name="Lalanne C."/>
            <person name="Gautier V."/>
            <person name="Ament-Velasquez S.L."/>
            <person name="Kruys A."/>
            <person name="Hutchinson M.I."/>
            <person name="Powell A.J."/>
            <person name="Barry K."/>
            <person name="Miller A.N."/>
            <person name="Grigoriev I.V."/>
            <person name="Debuchy R."/>
            <person name="Gladieux P."/>
            <person name="Thoren M.H."/>
            <person name="Johannesson H."/>
        </authorList>
    </citation>
    <scope>NUCLEOTIDE SEQUENCE</scope>
    <source>
        <strain evidence="2">PSN324</strain>
    </source>
</reference>
<dbReference type="EMBL" id="MU865002">
    <property type="protein sequence ID" value="KAK4460907.1"/>
    <property type="molecule type" value="Genomic_DNA"/>
</dbReference>
<reference evidence="2" key="1">
    <citation type="journal article" date="2023" name="Mol. Phylogenet. Evol.">
        <title>Genome-scale phylogeny and comparative genomics of the fungal order Sordariales.</title>
        <authorList>
            <person name="Hensen N."/>
            <person name="Bonometti L."/>
            <person name="Westerberg I."/>
            <person name="Brannstrom I.O."/>
            <person name="Guillou S."/>
            <person name="Cros-Aarteil S."/>
            <person name="Calhoun S."/>
            <person name="Haridas S."/>
            <person name="Kuo A."/>
            <person name="Mondo S."/>
            <person name="Pangilinan J."/>
            <person name="Riley R."/>
            <person name="LaButti K."/>
            <person name="Andreopoulos B."/>
            <person name="Lipzen A."/>
            <person name="Chen C."/>
            <person name="Yan M."/>
            <person name="Daum C."/>
            <person name="Ng V."/>
            <person name="Clum A."/>
            <person name="Steindorff A."/>
            <person name="Ohm R.A."/>
            <person name="Martin F."/>
            <person name="Silar P."/>
            <person name="Natvig D.O."/>
            <person name="Lalanne C."/>
            <person name="Gautier V."/>
            <person name="Ament-Velasquez S.L."/>
            <person name="Kruys A."/>
            <person name="Hutchinson M.I."/>
            <person name="Powell A.J."/>
            <person name="Barry K."/>
            <person name="Miller A.N."/>
            <person name="Grigoriev I.V."/>
            <person name="Debuchy R."/>
            <person name="Gladieux P."/>
            <person name="Hiltunen Thoren M."/>
            <person name="Johannesson H."/>
        </authorList>
    </citation>
    <scope>NUCLEOTIDE SEQUENCE</scope>
    <source>
        <strain evidence="2">PSN324</strain>
    </source>
</reference>
<sequence>MSTLPTLPASGSPQRFPQSCASISLGLLDLLDGTLPPPPSISLSVGSGPGLLEALFLRRFPSRSRYFFGVEVVTPPGRQKVNRFLAEENVIEVRGTWAKVGPSELEERLVVGGSSGVGDGGAENDDDDDENEKEGGGEKGKRAEVKGLVFCYPRQVGLVREYLAESEAVEVVVWIGPRCDEDSFGPALEAWGDRMEDEEARGVLVEDGEVVVVYRRR</sequence>
<feature type="compositionally biased region" description="Acidic residues" evidence="1">
    <location>
        <begin position="122"/>
        <end position="132"/>
    </location>
</feature>
<name>A0AAV9HJ55_9PEZI</name>
<comment type="caution">
    <text evidence="2">The sequence shown here is derived from an EMBL/GenBank/DDBJ whole genome shotgun (WGS) entry which is preliminary data.</text>
</comment>
<proteinExistence type="predicted"/>
<feature type="region of interest" description="Disordered" evidence="1">
    <location>
        <begin position="109"/>
        <end position="139"/>
    </location>
</feature>
<protein>
    <submittedName>
        <fullName evidence="2">Uncharacterized protein</fullName>
    </submittedName>
</protein>
<evidence type="ECO:0000313" key="2">
    <source>
        <dbReference type="EMBL" id="KAK4460907.1"/>
    </source>
</evidence>
<organism evidence="2 3">
    <name type="scientific">Cladorrhinum samala</name>
    <dbReference type="NCBI Taxonomy" id="585594"/>
    <lineage>
        <taxon>Eukaryota</taxon>
        <taxon>Fungi</taxon>
        <taxon>Dikarya</taxon>
        <taxon>Ascomycota</taxon>
        <taxon>Pezizomycotina</taxon>
        <taxon>Sordariomycetes</taxon>
        <taxon>Sordariomycetidae</taxon>
        <taxon>Sordariales</taxon>
        <taxon>Podosporaceae</taxon>
        <taxon>Cladorrhinum</taxon>
    </lineage>
</organism>
<accession>A0AAV9HJ55</accession>
<dbReference type="Proteomes" id="UP001321749">
    <property type="component" value="Unassembled WGS sequence"/>
</dbReference>
<evidence type="ECO:0000313" key="3">
    <source>
        <dbReference type="Proteomes" id="UP001321749"/>
    </source>
</evidence>